<evidence type="ECO:0000256" key="1">
    <source>
        <dbReference type="SAM" id="MobiDB-lite"/>
    </source>
</evidence>
<organism evidence="2 3">
    <name type="scientific">Candidatus Yanofskybacteria bacterium GW2011_GWC2_41_9</name>
    <dbReference type="NCBI Taxonomy" id="1619029"/>
    <lineage>
        <taxon>Bacteria</taxon>
        <taxon>Candidatus Yanofskyibacteriota</taxon>
    </lineage>
</organism>
<feature type="compositionally biased region" description="Low complexity" evidence="1">
    <location>
        <begin position="35"/>
        <end position="50"/>
    </location>
</feature>
<evidence type="ECO:0000313" key="3">
    <source>
        <dbReference type="Proteomes" id="UP000033859"/>
    </source>
</evidence>
<feature type="region of interest" description="Disordered" evidence="1">
    <location>
        <begin position="28"/>
        <end position="74"/>
    </location>
</feature>
<name>A0A0G0XM56_9BACT</name>
<comment type="caution">
    <text evidence="2">The sequence shown here is derived from an EMBL/GenBank/DDBJ whole genome shotgun (WGS) entry which is preliminary data.</text>
</comment>
<evidence type="ECO:0000313" key="2">
    <source>
        <dbReference type="EMBL" id="KKS25552.1"/>
    </source>
</evidence>
<sequence length="337" mass="36649">MIQNLVERFLFVFLVFGSFLSAQETQPFDGAQGKPLPQTQPTAAPQTQPLNGAQDKLSSPQTQPREIPQTQSEIWPKKKTPREFILTIGASTFSSLQPWNSPAKQNDNLRQTGFIAGAGMRGINGFVFGQIKFASRKSDSYFGTEISAGKTLRKIGGVGFGAGIRYWYASQKQEVMANDFWQVYATDKWHAGFLSVNAVFGKFNGSNAQISALVGSVYAATTAEVYSNGKQVGVGQLKKAFIPAYGGEIAGKLRTSEKLAFTGSVLYIGAPPVDLSGRQNTVVPRTNVFLVFGADYILPFKLIGKTTGVGIQSTFYLSEQEIPIVKRGIAIGFYVRP</sequence>
<dbReference type="AlphaFoldDB" id="A0A0G0XM56"/>
<dbReference type="Proteomes" id="UP000033859">
    <property type="component" value="Unassembled WGS sequence"/>
</dbReference>
<protein>
    <submittedName>
        <fullName evidence="2">Uncharacterized protein</fullName>
    </submittedName>
</protein>
<feature type="compositionally biased region" description="Polar residues" evidence="1">
    <location>
        <begin position="56"/>
        <end position="73"/>
    </location>
</feature>
<gene>
    <name evidence="2" type="ORF">UU84_C0041G0004</name>
</gene>
<dbReference type="EMBL" id="LCCE01000041">
    <property type="protein sequence ID" value="KKS25552.1"/>
    <property type="molecule type" value="Genomic_DNA"/>
</dbReference>
<accession>A0A0G0XM56</accession>
<proteinExistence type="predicted"/>
<reference evidence="2 3" key="1">
    <citation type="journal article" date="2015" name="Nature">
        <title>rRNA introns, odd ribosomes, and small enigmatic genomes across a large radiation of phyla.</title>
        <authorList>
            <person name="Brown C.T."/>
            <person name="Hug L.A."/>
            <person name="Thomas B.C."/>
            <person name="Sharon I."/>
            <person name="Castelle C.J."/>
            <person name="Singh A."/>
            <person name="Wilkins M.J."/>
            <person name="Williams K.H."/>
            <person name="Banfield J.F."/>
        </authorList>
    </citation>
    <scope>NUCLEOTIDE SEQUENCE [LARGE SCALE GENOMIC DNA]</scope>
</reference>